<evidence type="ECO:0000313" key="2">
    <source>
        <dbReference type="Proteomes" id="UP001596411"/>
    </source>
</evidence>
<protein>
    <submittedName>
        <fullName evidence="1">Bbp16 family capsid cement protein</fullName>
    </submittedName>
</protein>
<dbReference type="RefSeq" id="WP_346061896.1">
    <property type="nucleotide sequence ID" value="NZ_BAAADR010000005.1"/>
</dbReference>
<comment type="caution">
    <text evidence="1">The sequence shown here is derived from an EMBL/GenBank/DDBJ whole genome shotgun (WGS) entry which is preliminary data.</text>
</comment>
<dbReference type="Proteomes" id="UP001596411">
    <property type="component" value="Unassembled WGS sequence"/>
</dbReference>
<dbReference type="EMBL" id="JBHSZP010000031">
    <property type="protein sequence ID" value="MFC7090995.1"/>
    <property type="molecule type" value="Genomic_DNA"/>
</dbReference>
<evidence type="ECO:0000313" key="1">
    <source>
        <dbReference type="EMBL" id="MFC7090995.1"/>
    </source>
</evidence>
<keyword evidence="2" id="KW-1185">Reference proteome</keyword>
<dbReference type="Gene3D" id="2.60.120.1110">
    <property type="match status" value="1"/>
</dbReference>
<reference evidence="2" key="1">
    <citation type="journal article" date="2019" name="Int. J. Syst. Evol. Microbiol.">
        <title>The Global Catalogue of Microorganisms (GCM) 10K type strain sequencing project: providing services to taxonomists for standard genome sequencing and annotation.</title>
        <authorList>
            <consortium name="The Broad Institute Genomics Platform"/>
            <consortium name="The Broad Institute Genome Sequencing Center for Infectious Disease"/>
            <person name="Wu L."/>
            <person name="Ma J."/>
        </authorList>
    </citation>
    <scope>NUCLEOTIDE SEQUENCE [LARGE SCALE GENOMIC DNA]</scope>
    <source>
        <strain evidence="2">CGMCC 1.13666</strain>
    </source>
</reference>
<proteinExistence type="predicted"/>
<accession>A0ABW2EYF3</accession>
<sequence length="132" mass="14134">MILDKEFLFSENQAITGTANSTNVVDLGVVRDIGKGVPLPLLIQVTADFNGADTIRAEVQTDDNESFTSAETLAVSGDIPIADLVAGYQFPIQYMPIHTERYLRVVYTFTGATAPTQGTITAGIVAAHQHGH</sequence>
<dbReference type="InterPro" id="IPR048922">
    <property type="entry name" value="Bbp16"/>
</dbReference>
<name>A0ABW2EYF3_9GAMM</name>
<dbReference type="Pfam" id="PF21190">
    <property type="entry name" value="Bbp16"/>
    <property type="match status" value="1"/>
</dbReference>
<organism evidence="1 2">
    <name type="scientific">Halomonas salifodinae</name>
    <dbReference type="NCBI Taxonomy" id="438745"/>
    <lineage>
        <taxon>Bacteria</taxon>
        <taxon>Pseudomonadati</taxon>
        <taxon>Pseudomonadota</taxon>
        <taxon>Gammaproteobacteria</taxon>
        <taxon>Oceanospirillales</taxon>
        <taxon>Halomonadaceae</taxon>
        <taxon>Halomonas</taxon>
    </lineage>
</organism>
<gene>
    <name evidence="1" type="ORF">ACFQH5_15700</name>
</gene>